<evidence type="ECO:0000313" key="4">
    <source>
        <dbReference type="Proteomes" id="UP001412067"/>
    </source>
</evidence>
<dbReference type="PANTHER" id="PTHR37741">
    <property type="entry name" value="TRANSMEMBRANE PROTEIN"/>
    <property type="match status" value="1"/>
</dbReference>
<name>A0ABR2N3Y4_9ASPA</name>
<feature type="transmembrane region" description="Helical" evidence="2">
    <location>
        <begin position="68"/>
        <end position="88"/>
    </location>
</feature>
<evidence type="ECO:0000313" key="3">
    <source>
        <dbReference type="EMBL" id="KAK8970831.1"/>
    </source>
</evidence>
<evidence type="ECO:0000256" key="2">
    <source>
        <dbReference type="SAM" id="Phobius"/>
    </source>
</evidence>
<protein>
    <submittedName>
        <fullName evidence="3">Uncharacterized protein</fullName>
    </submittedName>
</protein>
<accession>A0ABR2N3Y4</accession>
<proteinExistence type="predicted"/>
<keyword evidence="2" id="KW-0472">Membrane</keyword>
<dbReference type="EMBL" id="JBBWWR010000001">
    <property type="protein sequence ID" value="KAK8970831.1"/>
    <property type="molecule type" value="Genomic_DNA"/>
</dbReference>
<organism evidence="3 4">
    <name type="scientific">Platanthera guangdongensis</name>
    <dbReference type="NCBI Taxonomy" id="2320717"/>
    <lineage>
        <taxon>Eukaryota</taxon>
        <taxon>Viridiplantae</taxon>
        <taxon>Streptophyta</taxon>
        <taxon>Embryophyta</taxon>
        <taxon>Tracheophyta</taxon>
        <taxon>Spermatophyta</taxon>
        <taxon>Magnoliopsida</taxon>
        <taxon>Liliopsida</taxon>
        <taxon>Asparagales</taxon>
        <taxon>Orchidaceae</taxon>
        <taxon>Orchidoideae</taxon>
        <taxon>Orchideae</taxon>
        <taxon>Orchidinae</taxon>
        <taxon>Platanthera</taxon>
    </lineage>
</organism>
<keyword evidence="2" id="KW-0812">Transmembrane</keyword>
<reference evidence="3 4" key="1">
    <citation type="journal article" date="2022" name="Nat. Plants">
        <title>Genomes of leafy and leafless Platanthera orchids illuminate the evolution of mycoheterotrophy.</title>
        <authorList>
            <person name="Li M.H."/>
            <person name="Liu K.W."/>
            <person name="Li Z."/>
            <person name="Lu H.C."/>
            <person name="Ye Q.L."/>
            <person name="Zhang D."/>
            <person name="Wang J.Y."/>
            <person name="Li Y.F."/>
            <person name="Zhong Z.M."/>
            <person name="Liu X."/>
            <person name="Yu X."/>
            <person name="Liu D.K."/>
            <person name="Tu X.D."/>
            <person name="Liu B."/>
            <person name="Hao Y."/>
            <person name="Liao X.Y."/>
            <person name="Jiang Y.T."/>
            <person name="Sun W.H."/>
            <person name="Chen J."/>
            <person name="Chen Y.Q."/>
            <person name="Ai Y."/>
            <person name="Zhai J.W."/>
            <person name="Wu S.S."/>
            <person name="Zhou Z."/>
            <person name="Hsiao Y.Y."/>
            <person name="Wu W.L."/>
            <person name="Chen Y.Y."/>
            <person name="Lin Y.F."/>
            <person name="Hsu J.L."/>
            <person name="Li C.Y."/>
            <person name="Wang Z.W."/>
            <person name="Zhao X."/>
            <person name="Zhong W.Y."/>
            <person name="Ma X.K."/>
            <person name="Ma L."/>
            <person name="Huang J."/>
            <person name="Chen G.Z."/>
            <person name="Huang M.Z."/>
            <person name="Huang L."/>
            <person name="Peng D.H."/>
            <person name="Luo Y.B."/>
            <person name="Zou S.Q."/>
            <person name="Chen S.P."/>
            <person name="Lan S."/>
            <person name="Tsai W.C."/>
            <person name="Van de Peer Y."/>
            <person name="Liu Z.J."/>
        </authorList>
    </citation>
    <scope>NUCLEOTIDE SEQUENCE [LARGE SCALE GENOMIC DNA]</scope>
    <source>
        <strain evidence="3">Lor288</strain>
    </source>
</reference>
<keyword evidence="2" id="KW-1133">Transmembrane helix</keyword>
<sequence>MELDGGIAEPFPEINTSNQLNLGVPEDFPVDPISSKLDTAKFYREEEEAATVRARANESEKPNQGSTLLPTLIISGVVAAAITAAFIVSKRLKNTS</sequence>
<feature type="region of interest" description="Disordered" evidence="1">
    <location>
        <begin position="1"/>
        <end position="23"/>
    </location>
</feature>
<keyword evidence="4" id="KW-1185">Reference proteome</keyword>
<dbReference type="Proteomes" id="UP001412067">
    <property type="component" value="Unassembled WGS sequence"/>
</dbReference>
<gene>
    <name evidence="3" type="ORF">KSP40_PGU015356</name>
</gene>
<comment type="caution">
    <text evidence="3">The sequence shown here is derived from an EMBL/GenBank/DDBJ whole genome shotgun (WGS) entry which is preliminary data.</text>
</comment>
<evidence type="ECO:0000256" key="1">
    <source>
        <dbReference type="SAM" id="MobiDB-lite"/>
    </source>
</evidence>
<dbReference type="PANTHER" id="PTHR37741:SF1">
    <property type="entry name" value="TRANSMEMBRANE PROTEIN"/>
    <property type="match status" value="1"/>
</dbReference>